<dbReference type="Pfam" id="PF00440">
    <property type="entry name" value="TetR_N"/>
    <property type="match status" value="1"/>
</dbReference>
<feature type="domain" description="HTH tetR-type" evidence="3">
    <location>
        <begin position="11"/>
        <end position="71"/>
    </location>
</feature>
<dbReference type="InterPro" id="IPR050109">
    <property type="entry name" value="HTH-type_TetR-like_transc_reg"/>
</dbReference>
<accession>A0ABV9QSZ2</accession>
<dbReference type="Proteomes" id="UP001595886">
    <property type="component" value="Unassembled WGS sequence"/>
</dbReference>
<dbReference type="SUPFAM" id="SSF46689">
    <property type="entry name" value="Homeodomain-like"/>
    <property type="match status" value="1"/>
</dbReference>
<dbReference type="PROSITE" id="PS50977">
    <property type="entry name" value="HTH_TETR_2"/>
    <property type="match status" value="1"/>
</dbReference>
<evidence type="ECO:0000313" key="5">
    <source>
        <dbReference type="Proteomes" id="UP001595886"/>
    </source>
</evidence>
<dbReference type="InterPro" id="IPR001647">
    <property type="entry name" value="HTH_TetR"/>
</dbReference>
<organism evidence="4 5">
    <name type="scientific">Dokdonella ginsengisoli</name>
    <dbReference type="NCBI Taxonomy" id="363846"/>
    <lineage>
        <taxon>Bacteria</taxon>
        <taxon>Pseudomonadati</taxon>
        <taxon>Pseudomonadota</taxon>
        <taxon>Gammaproteobacteria</taxon>
        <taxon>Lysobacterales</taxon>
        <taxon>Rhodanobacteraceae</taxon>
        <taxon>Dokdonella</taxon>
    </lineage>
</organism>
<name>A0ABV9QSZ2_9GAMM</name>
<comment type="caution">
    <text evidence="4">The sequence shown here is derived from an EMBL/GenBank/DDBJ whole genome shotgun (WGS) entry which is preliminary data.</text>
</comment>
<dbReference type="PANTHER" id="PTHR30055:SF235">
    <property type="entry name" value="TRANSCRIPTIONAL REGULATORY PROTEIN"/>
    <property type="match status" value="1"/>
</dbReference>
<dbReference type="InterPro" id="IPR009057">
    <property type="entry name" value="Homeodomain-like_sf"/>
</dbReference>
<keyword evidence="1 2" id="KW-0238">DNA-binding</keyword>
<dbReference type="PANTHER" id="PTHR30055">
    <property type="entry name" value="HTH-TYPE TRANSCRIPTIONAL REGULATOR RUTR"/>
    <property type="match status" value="1"/>
</dbReference>
<reference evidence="5" key="1">
    <citation type="journal article" date="2019" name="Int. J. Syst. Evol. Microbiol.">
        <title>The Global Catalogue of Microorganisms (GCM) 10K type strain sequencing project: providing services to taxonomists for standard genome sequencing and annotation.</title>
        <authorList>
            <consortium name="The Broad Institute Genomics Platform"/>
            <consortium name="The Broad Institute Genome Sequencing Center for Infectious Disease"/>
            <person name="Wu L."/>
            <person name="Ma J."/>
        </authorList>
    </citation>
    <scope>NUCLEOTIDE SEQUENCE [LARGE SCALE GENOMIC DNA]</scope>
    <source>
        <strain evidence="5">CCUG 30340</strain>
    </source>
</reference>
<dbReference type="PRINTS" id="PR00455">
    <property type="entry name" value="HTHTETR"/>
</dbReference>
<evidence type="ECO:0000256" key="2">
    <source>
        <dbReference type="PROSITE-ProRule" id="PRU00335"/>
    </source>
</evidence>
<proteinExistence type="predicted"/>
<feature type="DNA-binding region" description="H-T-H motif" evidence="2">
    <location>
        <begin position="34"/>
        <end position="53"/>
    </location>
</feature>
<sequence>MDAIDIRLADLTGRARIRHAALHLFGAEGYAQTSLRSIAHTAGVSLALIAHHFGSKHQLRDAVDAWVLATFERAAREAAVGPEGGSGEAVWRRFADAVGDILGARPEVRAYLRRMIVVDGTPNGVALLGSLLALVRGVVVRSQDACGEPELTRQSLQWLLLLLGPALLEPALHRCIPGLYAGSEARERSAVDAPAERYADAPGRVASIGGGRVARAVSLHAERFRH</sequence>
<evidence type="ECO:0000259" key="3">
    <source>
        <dbReference type="PROSITE" id="PS50977"/>
    </source>
</evidence>
<gene>
    <name evidence="4" type="ORF">ACFO6Q_06480</name>
</gene>
<keyword evidence="5" id="KW-1185">Reference proteome</keyword>
<dbReference type="EMBL" id="JBHSHD010000006">
    <property type="protein sequence ID" value="MFC4819961.1"/>
    <property type="molecule type" value="Genomic_DNA"/>
</dbReference>
<evidence type="ECO:0000313" key="4">
    <source>
        <dbReference type="EMBL" id="MFC4819961.1"/>
    </source>
</evidence>
<dbReference type="RefSeq" id="WP_380019774.1">
    <property type="nucleotide sequence ID" value="NZ_JBHSHD010000006.1"/>
</dbReference>
<evidence type="ECO:0000256" key="1">
    <source>
        <dbReference type="ARBA" id="ARBA00023125"/>
    </source>
</evidence>
<protein>
    <submittedName>
        <fullName evidence="4">TetR/AcrR family transcriptional regulator</fullName>
    </submittedName>
</protein>
<dbReference type="Gene3D" id="1.10.357.10">
    <property type="entry name" value="Tetracycline Repressor, domain 2"/>
    <property type="match status" value="1"/>
</dbReference>